<dbReference type="InterPro" id="IPR036961">
    <property type="entry name" value="Kinesin_motor_dom_sf"/>
</dbReference>
<comment type="similarity">
    <text evidence="6">Belongs to the TRAFAC class myosin-kinesin ATPase superfamily. Kinesin family. KIN-12 subfamily.</text>
</comment>
<dbReference type="InterPro" id="IPR027417">
    <property type="entry name" value="P-loop_NTPase"/>
</dbReference>
<protein>
    <submittedName>
        <fullName evidence="11">Kinesin-like protein KIF15</fullName>
    </submittedName>
</protein>
<dbReference type="SUPFAM" id="SSF52540">
    <property type="entry name" value="P-loop containing nucleoside triphosphate hydrolases"/>
    <property type="match status" value="1"/>
</dbReference>
<feature type="compositionally biased region" description="Polar residues" evidence="9">
    <location>
        <begin position="59"/>
        <end position="88"/>
    </location>
</feature>
<dbReference type="GO" id="GO:0005874">
    <property type="term" value="C:microtubule"/>
    <property type="evidence" value="ECO:0007669"/>
    <property type="project" value="UniProtKB-KW"/>
</dbReference>
<feature type="compositionally biased region" description="Polar residues" evidence="9">
    <location>
        <begin position="27"/>
        <end position="49"/>
    </location>
</feature>
<dbReference type="InterPro" id="IPR001752">
    <property type="entry name" value="Kinesin_motor_dom"/>
</dbReference>
<dbReference type="PROSITE" id="PS50067">
    <property type="entry name" value="KINESIN_MOTOR_2"/>
    <property type="match status" value="1"/>
</dbReference>
<dbReference type="GO" id="GO:0007112">
    <property type="term" value="P:male meiosis cytokinesis"/>
    <property type="evidence" value="ECO:0007669"/>
    <property type="project" value="UniProtKB-ARBA"/>
</dbReference>
<keyword evidence="3 7" id="KW-0067">ATP-binding</keyword>
<feature type="region of interest" description="Disordered" evidence="9">
    <location>
        <begin position="1"/>
        <end position="96"/>
    </location>
</feature>
<dbReference type="GO" id="GO:0008017">
    <property type="term" value="F:microtubule binding"/>
    <property type="evidence" value="ECO:0007669"/>
    <property type="project" value="InterPro"/>
</dbReference>
<dbReference type="Pfam" id="PF00225">
    <property type="entry name" value="Kinesin"/>
    <property type="match status" value="1"/>
</dbReference>
<feature type="coiled-coil region" evidence="8">
    <location>
        <begin position="1089"/>
        <end position="1175"/>
    </location>
</feature>
<evidence type="ECO:0000256" key="6">
    <source>
        <dbReference type="ARBA" id="ARBA00034488"/>
    </source>
</evidence>
<dbReference type="GO" id="GO:0055046">
    <property type="term" value="P:microgametogenesis"/>
    <property type="evidence" value="ECO:0007669"/>
    <property type="project" value="UniProtKB-ARBA"/>
</dbReference>
<keyword evidence="1" id="KW-0493">Microtubule</keyword>
<dbReference type="Gene3D" id="3.40.850.10">
    <property type="entry name" value="Kinesin motor domain"/>
    <property type="match status" value="1"/>
</dbReference>
<dbReference type="AlphaFoldDB" id="A0A0B2SHY5"/>
<feature type="region of interest" description="Disordered" evidence="9">
    <location>
        <begin position="863"/>
        <end position="888"/>
    </location>
</feature>
<name>A0A0B2SHY5_GLYSO</name>
<keyword evidence="4 8" id="KW-0175">Coiled coil</keyword>
<dbReference type="GO" id="GO:0080175">
    <property type="term" value="P:phragmoplast microtubule organization"/>
    <property type="evidence" value="ECO:0007669"/>
    <property type="project" value="UniProtKB-ARBA"/>
</dbReference>
<evidence type="ECO:0000256" key="5">
    <source>
        <dbReference type="ARBA" id="ARBA00023175"/>
    </source>
</evidence>
<evidence type="ECO:0000259" key="10">
    <source>
        <dbReference type="PROSITE" id="PS50067"/>
    </source>
</evidence>
<feature type="coiled-coil region" evidence="8">
    <location>
        <begin position="445"/>
        <end position="472"/>
    </location>
</feature>
<gene>
    <name evidence="11" type="ORF">glysoja_025903</name>
</gene>
<dbReference type="SMART" id="SM00129">
    <property type="entry name" value="KISc"/>
    <property type="match status" value="1"/>
</dbReference>
<evidence type="ECO:0000256" key="3">
    <source>
        <dbReference type="ARBA" id="ARBA00022840"/>
    </source>
</evidence>
<proteinExistence type="inferred from homology"/>
<feature type="compositionally biased region" description="Polar residues" evidence="9">
    <location>
        <begin position="1"/>
        <end position="19"/>
    </location>
</feature>
<evidence type="ECO:0000256" key="7">
    <source>
        <dbReference type="PROSITE-ProRule" id="PRU00283"/>
    </source>
</evidence>
<dbReference type="FunFam" id="3.40.850.10:FF:000052">
    <property type="entry name" value="Kinesin-like protein KIN-12F"/>
    <property type="match status" value="1"/>
</dbReference>
<dbReference type="GO" id="GO:0009524">
    <property type="term" value="C:phragmoplast"/>
    <property type="evidence" value="ECO:0007669"/>
    <property type="project" value="UniProtKB-ARBA"/>
</dbReference>
<dbReference type="GO" id="GO:0005524">
    <property type="term" value="F:ATP binding"/>
    <property type="evidence" value="ECO:0007669"/>
    <property type="project" value="UniProtKB-UniRule"/>
</dbReference>
<sequence>MRQSSNAETRFSGTISSPSLKKFLPRSLSSKQKPTSNPNIRNSDAENTPPTDPNILINHEQSLLPSTTKQSHSKTSISQNHLKQSKSPLESDPSVKVVVRIRPTNNNGIDGDRTVKKVSSNTLCVGDRQFTFDSVFDSNTNQEDIFQSVGVPLVKSALAGYNTSILSYGQSGSGKTYTMWGPPSAMFEEPSPHSHKGIVPRIFQMLFSELEKEQHVSEGKQFNYQCRCSFLEIYNEQIGDLLDPTQRNLEACICHPFMKDDSKNALYIENLTEEYVTSYDDVTQILVKGLSSRKVGATSLNSKSSRSHIIFTFVIESWCKGISSNGFSSSKSSRISLIDLAGQDRNKVEDAGKQCLKENKNVKKSLSQLGHLVDALTKETHSGKAEEISNRNSCLTCLLQESLGGNAKLSLICSISPDNKNNGETLRTLRFGQRVRTIKNEPVINEIKEDDVNDLSDKIRQLKEELIRAKAEVHSSDGSKNGYLQVRNVRDSLNQLRVSLNRSLLLPCIDNDADEEVNVDEEDIRQLRQQIDELYHSCEENPKNISVSEDCVQYYSVAENCDTDMTSGDEIEKEEVCYREAMSKLCLEESEGSTTTLYTSADDFACTANASRTIKSTFRDSISVSSCSRSPILGEPQLSESPKIKNVHRKSVAYSQSCLGSWNNMAEENMSSSNDILKQSFKEGEQMRSSLRSSKVFQGPTQSLAASLQRGLQIIDYHQRNSALNKSSASFSFECLTLTPCPEDKDDSCDQIMQKKKYSVDERTASLLCESCLKRIYDQDSTEVQDSIKSRVETAEAENPDGLTDKVPKDLQSIMEKAITREKELENVCKEQAARIEELNQLVEKLKGEMEVKSSIIVYDPESNKQTRHEEEYNSLKDEDKLPRGTSLDRHLPDIIEENCEIKEVQEEVTQRDSSFNAAEKEELLKEIQNLRSRLQLCSDAPVKKSTDKLRSSLSLMSRSIQLRKSGVFSLDNGGDELEKERERWTEMESEWICLTDELRVDLESIRQRAERVEMELSLEKKCTEELDDALKRAILGHGRMVEHYADLQEKYNDLVAKHNAIMEGVAEVKKAAAKAGKRGHARFAKSLAAELSALRVEREREAKFLKKENMNLKIQLRETAEAVHAAGELLVRLREAEHAVSVTEENFTKVQQDNEKLKKQMDKLKRKHKMEIITMKQYLAESKLPESALQPLIREDSDVVHKDATSRDDQAWRVEFGAIYQQHY</sequence>
<evidence type="ECO:0000313" key="11">
    <source>
        <dbReference type="EMBL" id="KHN43864.1"/>
    </source>
</evidence>
<dbReference type="PANTHER" id="PTHR37739">
    <property type="entry name" value="KINESIN-LIKE PROTEIN KIN-12D"/>
    <property type="match status" value="1"/>
</dbReference>
<dbReference type="EMBL" id="KN643543">
    <property type="protein sequence ID" value="KHN43864.1"/>
    <property type="molecule type" value="Genomic_DNA"/>
</dbReference>
<evidence type="ECO:0000256" key="8">
    <source>
        <dbReference type="SAM" id="Coils"/>
    </source>
</evidence>
<accession>A0A0B2SHY5</accession>
<reference evidence="11" key="1">
    <citation type="submission" date="2014-07" db="EMBL/GenBank/DDBJ databases">
        <title>Identification of a novel salt tolerance gene in wild soybean by whole-genome sequencing.</title>
        <authorList>
            <person name="Lam H.-M."/>
            <person name="Qi X."/>
            <person name="Li M.-W."/>
            <person name="Liu X."/>
            <person name="Xie M."/>
            <person name="Ni M."/>
            <person name="Xu X."/>
        </authorList>
    </citation>
    <scope>NUCLEOTIDE SEQUENCE [LARGE SCALE GENOMIC DNA]</scope>
    <source>
        <tissue evidence="11">Root</tissue>
    </source>
</reference>
<dbReference type="InterPro" id="IPR044986">
    <property type="entry name" value="KIF15/KIN-12"/>
</dbReference>
<dbReference type="PRINTS" id="PR00380">
    <property type="entry name" value="KINESINHEAVY"/>
</dbReference>
<feature type="coiled-coil region" evidence="8">
    <location>
        <begin position="822"/>
        <end position="856"/>
    </location>
</feature>
<evidence type="ECO:0000256" key="4">
    <source>
        <dbReference type="ARBA" id="ARBA00023054"/>
    </source>
</evidence>
<dbReference type="GO" id="GO:0003777">
    <property type="term" value="F:microtubule motor activity"/>
    <property type="evidence" value="ECO:0007669"/>
    <property type="project" value="InterPro"/>
</dbReference>
<dbReference type="GO" id="GO:0007018">
    <property type="term" value="P:microtubule-based movement"/>
    <property type="evidence" value="ECO:0007669"/>
    <property type="project" value="InterPro"/>
</dbReference>
<keyword evidence="5 7" id="KW-0505">Motor protein</keyword>
<feature type="domain" description="Kinesin motor" evidence="10">
    <location>
        <begin position="94"/>
        <end position="438"/>
    </location>
</feature>
<evidence type="ECO:0000256" key="2">
    <source>
        <dbReference type="ARBA" id="ARBA00022741"/>
    </source>
</evidence>
<organism evidence="11">
    <name type="scientific">Glycine soja</name>
    <name type="common">Wild soybean</name>
    <dbReference type="NCBI Taxonomy" id="3848"/>
    <lineage>
        <taxon>Eukaryota</taxon>
        <taxon>Viridiplantae</taxon>
        <taxon>Streptophyta</taxon>
        <taxon>Embryophyta</taxon>
        <taxon>Tracheophyta</taxon>
        <taxon>Spermatophyta</taxon>
        <taxon>Magnoliopsida</taxon>
        <taxon>eudicotyledons</taxon>
        <taxon>Gunneridae</taxon>
        <taxon>Pentapetalae</taxon>
        <taxon>rosids</taxon>
        <taxon>fabids</taxon>
        <taxon>Fabales</taxon>
        <taxon>Fabaceae</taxon>
        <taxon>Papilionoideae</taxon>
        <taxon>50 kb inversion clade</taxon>
        <taxon>NPAAA clade</taxon>
        <taxon>indigoferoid/millettioid clade</taxon>
        <taxon>Phaseoleae</taxon>
        <taxon>Glycine</taxon>
        <taxon>Glycine subgen. Soja</taxon>
    </lineage>
</organism>
<evidence type="ECO:0000256" key="9">
    <source>
        <dbReference type="SAM" id="MobiDB-lite"/>
    </source>
</evidence>
<dbReference type="PANTHER" id="PTHR37739:SF16">
    <property type="entry name" value="KINESIN-LIKE PROTEIN"/>
    <property type="match status" value="1"/>
</dbReference>
<dbReference type="Proteomes" id="UP000053555">
    <property type="component" value="Unassembled WGS sequence"/>
</dbReference>
<evidence type="ECO:0000256" key="1">
    <source>
        <dbReference type="ARBA" id="ARBA00022701"/>
    </source>
</evidence>
<feature type="binding site" evidence="7">
    <location>
        <begin position="169"/>
        <end position="176"/>
    </location>
    <ligand>
        <name>ATP</name>
        <dbReference type="ChEBI" id="CHEBI:30616"/>
    </ligand>
</feature>
<keyword evidence="2 7" id="KW-0547">Nucleotide-binding</keyword>